<sequence length="317" mass="34298">MKRVFLAACAAAVASVTVVGCTTAAAGPVSEADAARVDAAQADTAATERAVTDAEQVLVDKARELLIEDCMAAEGFRYRPVPVAGVEERQGSGYVLDDVGWAREHGYGTELQDRLVAILQDDTNNAYANALPKAERLRYSKALDGDASADMLTAELPMGGAIQTPADSCVAHAKGELYGDFAAWFQAEKVAANLVGLYADDLVADERFETVLAAWSECMRERGHDYPDPPAIREDLPRLTDGLSDEKALDVEQELAVAEAICATRETSLVSTTRDLESEYRGRLWQYRDDVITYQRLQHAAVEQAREILAAEPAPSN</sequence>
<reference evidence="2" key="1">
    <citation type="journal article" date="2014" name="Int. J. Syst. Evol. Microbiol.">
        <title>Complete genome sequence of Corynebacterium casei LMG S-19264T (=DSM 44701T), isolated from a smear-ripened cheese.</title>
        <authorList>
            <consortium name="US DOE Joint Genome Institute (JGI-PGF)"/>
            <person name="Walter F."/>
            <person name="Albersmeier A."/>
            <person name="Kalinowski J."/>
            <person name="Ruckert C."/>
        </authorList>
    </citation>
    <scope>NUCLEOTIDE SEQUENCE</scope>
    <source>
        <strain evidence="2">CGMCC 4.7398</strain>
    </source>
</reference>
<proteinExistence type="predicted"/>
<accession>A0A919G2N6</accession>
<evidence type="ECO:0000313" key="3">
    <source>
        <dbReference type="Proteomes" id="UP000627369"/>
    </source>
</evidence>
<name>A0A919G2N6_9MICO</name>
<dbReference type="PROSITE" id="PS51257">
    <property type="entry name" value="PROKAR_LIPOPROTEIN"/>
    <property type="match status" value="1"/>
</dbReference>
<evidence type="ECO:0000313" key="2">
    <source>
        <dbReference type="EMBL" id="GHH76473.1"/>
    </source>
</evidence>
<dbReference type="EMBL" id="BNAS01000005">
    <property type="protein sequence ID" value="GHH76473.1"/>
    <property type="molecule type" value="Genomic_DNA"/>
</dbReference>
<dbReference type="Proteomes" id="UP000627369">
    <property type="component" value="Unassembled WGS sequence"/>
</dbReference>
<gene>
    <name evidence="2" type="ORF">GCM10017772_35220</name>
</gene>
<feature type="chain" id="PRO_5037387178" evidence="1">
    <location>
        <begin position="27"/>
        <end position="317"/>
    </location>
</feature>
<comment type="caution">
    <text evidence="2">The sequence shown here is derived from an EMBL/GenBank/DDBJ whole genome shotgun (WGS) entry which is preliminary data.</text>
</comment>
<keyword evidence="1" id="KW-0732">Signal</keyword>
<evidence type="ECO:0000256" key="1">
    <source>
        <dbReference type="SAM" id="SignalP"/>
    </source>
</evidence>
<reference evidence="2" key="2">
    <citation type="submission" date="2020-09" db="EMBL/GenBank/DDBJ databases">
        <authorList>
            <person name="Sun Q."/>
            <person name="Zhou Y."/>
        </authorList>
    </citation>
    <scope>NUCLEOTIDE SEQUENCE</scope>
    <source>
        <strain evidence="2">CGMCC 4.7398</strain>
    </source>
</reference>
<keyword evidence="3" id="KW-1185">Reference proteome</keyword>
<dbReference type="AlphaFoldDB" id="A0A919G2N6"/>
<protein>
    <submittedName>
        <fullName evidence="2">Uncharacterized protein</fullName>
    </submittedName>
</protein>
<organism evidence="2 3">
    <name type="scientific">Promicromonospora soli</name>
    <dbReference type="NCBI Taxonomy" id="2035533"/>
    <lineage>
        <taxon>Bacteria</taxon>
        <taxon>Bacillati</taxon>
        <taxon>Actinomycetota</taxon>
        <taxon>Actinomycetes</taxon>
        <taxon>Micrococcales</taxon>
        <taxon>Promicromonosporaceae</taxon>
        <taxon>Promicromonospora</taxon>
    </lineage>
</organism>
<feature type="signal peptide" evidence="1">
    <location>
        <begin position="1"/>
        <end position="26"/>
    </location>
</feature>